<evidence type="ECO:0000313" key="2">
    <source>
        <dbReference type="Proteomes" id="UP000286976"/>
    </source>
</evidence>
<gene>
    <name evidence="1" type="ORF">CWE15_11725</name>
</gene>
<organism evidence="1 2">
    <name type="scientific">Aliidiomarina taiwanensis</name>
    <dbReference type="NCBI Taxonomy" id="946228"/>
    <lineage>
        <taxon>Bacteria</taxon>
        <taxon>Pseudomonadati</taxon>
        <taxon>Pseudomonadota</taxon>
        <taxon>Gammaproteobacteria</taxon>
        <taxon>Alteromonadales</taxon>
        <taxon>Idiomarinaceae</taxon>
        <taxon>Aliidiomarina</taxon>
    </lineage>
</organism>
<accession>A0A432WTG7</accession>
<dbReference type="OrthoDB" id="6168720at2"/>
<name>A0A432WTG7_9GAMM</name>
<dbReference type="Proteomes" id="UP000286976">
    <property type="component" value="Unassembled WGS sequence"/>
</dbReference>
<dbReference type="RefSeq" id="WP_126758263.1">
    <property type="nucleotide sequence ID" value="NZ_PIPQ01000016.1"/>
</dbReference>
<sequence>MKKETSQATTVIEDIICDICGESVIPSEIKKRLKNANDFSDYAKLTASFGYGSKRDGERFNFDFCESCFKVIEANVRESQGK</sequence>
<dbReference type="AlphaFoldDB" id="A0A432WTG7"/>
<reference evidence="1 2" key="1">
    <citation type="journal article" date="2011" name="Front. Microbiol.">
        <title>Genomic signatures of strain selection and enhancement in Bacillus atrophaeus var. globigii, a historical biowarfare simulant.</title>
        <authorList>
            <person name="Gibbons H.S."/>
            <person name="Broomall S.M."/>
            <person name="McNew L.A."/>
            <person name="Daligault H."/>
            <person name="Chapman C."/>
            <person name="Bruce D."/>
            <person name="Karavis M."/>
            <person name="Krepps M."/>
            <person name="McGregor P.A."/>
            <person name="Hong C."/>
            <person name="Park K.H."/>
            <person name="Akmal A."/>
            <person name="Feldman A."/>
            <person name="Lin J.S."/>
            <person name="Chang W.E."/>
            <person name="Higgs B.W."/>
            <person name="Demirev P."/>
            <person name="Lindquist J."/>
            <person name="Liem A."/>
            <person name="Fochler E."/>
            <person name="Read T.D."/>
            <person name="Tapia R."/>
            <person name="Johnson S."/>
            <person name="Bishop-Lilly K.A."/>
            <person name="Detter C."/>
            <person name="Han C."/>
            <person name="Sozhamannan S."/>
            <person name="Rosenzweig C.N."/>
            <person name="Skowronski E.W."/>
        </authorList>
    </citation>
    <scope>NUCLEOTIDE SEQUENCE [LARGE SCALE GENOMIC DNA]</scope>
    <source>
        <strain evidence="1 2">AIT1</strain>
    </source>
</reference>
<protein>
    <submittedName>
        <fullName evidence="1">Uncharacterized protein</fullName>
    </submittedName>
</protein>
<comment type="caution">
    <text evidence="1">The sequence shown here is derived from an EMBL/GenBank/DDBJ whole genome shotgun (WGS) entry which is preliminary data.</text>
</comment>
<keyword evidence="2" id="KW-1185">Reference proteome</keyword>
<proteinExistence type="predicted"/>
<evidence type="ECO:0000313" key="1">
    <source>
        <dbReference type="EMBL" id="RUO37070.1"/>
    </source>
</evidence>
<dbReference type="EMBL" id="PIPQ01000016">
    <property type="protein sequence ID" value="RUO37070.1"/>
    <property type="molecule type" value="Genomic_DNA"/>
</dbReference>